<dbReference type="Ensembl" id="ENSSPUT00000006200.1">
    <property type="protein sequence ID" value="ENSSPUP00000005823.1"/>
    <property type="gene ID" value="ENSSPUG00000004495.1"/>
</dbReference>
<evidence type="ECO:0000256" key="1">
    <source>
        <dbReference type="ARBA" id="ARBA00004613"/>
    </source>
</evidence>
<dbReference type="Gene3D" id="3.60.21.10">
    <property type="match status" value="1"/>
</dbReference>
<keyword evidence="12" id="KW-1133">Transmembrane helix</keyword>
<dbReference type="GO" id="GO:0050728">
    <property type="term" value="P:negative regulation of inflammatory response"/>
    <property type="evidence" value="ECO:0007669"/>
    <property type="project" value="Ensembl"/>
</dbReference>
<feature type="binding site" evidence="11">
    <location>
        <position position="21"/>
    </location>
    <ligand>
        <name>Zn(2+)</name>
        <dbReference type="ChEBI" id="CHEBI:29105"/>
        <label>1</label>
    </ligand>
</feature>
<feature type="domain" description="Calcineurin-like phosphoesterase" evidence="13">
    <location>
        <begin position="73"/>
        <end position="267"/>
    </location>
</feature>
<dbReference type="GO" id="GO:0006685">
    <property type="term" value="P:sphingomyelin catabolic process"/>
    <property type="evidence" value="ECO:0007669"/>
    <property type="project" value="InterPro"/>
</dbReference>
<reference evidence="15" key="2">
    <citation type="submission" date="2025-09" db="UniProtKB">
        <authorList>
            <consortium name="Ensembl"/>
        </authorList>
    </citation>
    <scope>IDENTIFICATION</scope>
</reference>
<keyword evidence="6 10" id="KW-0378">Hydrolase</keyword>
<dbReference type="SUPFAM" id="SSF56300">
    <property type="entry name" value="Metallo-dependent phosphatases"/>
    <property type="match status" value="1"/>
</dbReference>
<dbReference type="InterPro" id="IPR004843">
    <property type="entry name" value="Calcineurin-like_PHP"/>
</dbReference>
<keyword evidence="16" id="KW-1185">Reference proteome</keyword>
<evidence type="ECO:0000256" key="8">
    <source>
        <dbReference type="ARBA" id="ARBA00023157"/>
    </source>
</evidence>
<evidence type="ECO:0000256" key="11">
    <source>
        <dbReference type="PIRSR" id="PIRSR036767-51"/>
    </source>
</evidence>
<dbReference type="OMA" id="GNFWHIT"/>
<protein>
    <recommendedName>
        <fullName evidence="10">Acid sphingomyelinase-like phosphodiesterase</fullName>
    </recommendedName>
</protein>
<evidence type="ECO:0000256" key="10">
    <source>
        <dbReference type="PIRNR" id="PIRNR036767"/>
    </source>
</evidence>
<keyword evidence="4 10" id="KW-0479">Metal-binding</keyword>
<evidence type="ECO:0000256" key="6">
    <source>
        <dbReference type="ARBA" id="ARBA00022801"/>
    </source>
</evidence>
<dbReference type="PANTHER" id="PTHR10340:SF25">
    <property type="entry name" value="ACID SPHINGOMYELINASE-LIKE PHOSPHODIESTERASE 3B"/>
    <property type="match status" value="1"/>
</dbReference>
<dbReference type="CDD" id="cd00842">
    <property type="entry name" value="MPP_ASMase"/>
    <property type="match status" value="1"/>
</dbReference>
<evidence type="ECO:0000256" key="12">
    <source>
        <dbReference type="SAM" id="Phobius"/>
    </source>
</evidence>
<feature type="binding site" evidence="11">
    <location>
        <position position="264"/>
    </location>
    <ligand>
        <name>Zn(2+)</name>
        <dbReference type="ChEBI" id="CHEBI:29105"/>
        <label>2</label>
    </ligand>
</feature>
<evidence type="ECO:0000259" key="13">
    <source>
        <dbReference type="Pfam" id="PF00149"/>
    </source>
</evidence>
<name>A0A8D0L3Y7_SPHPU</name>
<feature type="chain" id="PRO_5034428732" description="Acid sphingomyelinase-like phosphodiesterase" evidence="10">
    <location>
        <begin position="19"/>
        <end position="446"/>
    </location>
</feature>
<keyword evidence="12" id="KW-0812">Transmembrane</keyword>
<comment type="similarity">
    <text evidence="2 10">Belongs to the acid sphingomyelinase family.</text>
</comment>
<evidence type="ECO:0000256" key="5">
    <source>
        <dbReference type="ARBA" id="ARBA00022729"/>
    </source>
</evidence>
<feature type="binding site" evidence="11">
    <location>
        <position position="23"/>
    </location>
    <ligand>
        <name>Zn(2+)</name>
        <dbReference type="ChEBI" id="CHEBI:29105"/>
        <label>1</label>
    </ligand>
</feature>
<feature type="signal peptide" evidence="10">
    <location>
        <begin position="1"/>
        <end position="18"/>
    </location>
</feature>
<dbReference type="Pfam" id="PF19272">
    <property type="entry name" value="ASMase_C"/>
    <property type="match status" value="1"/>
</dbReference>
<keyword evidence="9" id="KW-0325">Glycoprotein</keyword>
<evidence type="ECO:0000313" key="15">
    <source>
        <dbReference type="Ensembl" id="ENSSPUP00000005823.1"/>
    </source>
</evidence>
<evidence type="ECO:0000256" key="3">
    <source>
        <dbReference type="ARBA" id="ARBA00022525"/>
    </source>
</evidence>
<gene>
    <name evidence="15" type="primary">SMPDL3B</name>
</gene>
<dbReference type="GO" id="GO:0005615">
    <property type="term" value="C:extracellular space"/>
    <property type="evidence" value="ECO:0007669"/>
    <property type="project" value="UniProtKB-UniRule"/>
</dbReference>
<dbReference type="GO" id="GO:0008270">
    <property type="term" value="F:zinc ion binding"/>
    <property type="evidence" value="ECO:0007669"/>
    <property type="project" value="Ensembl"/>
</dbReference>
<feature type="domain" description="Sphingomyelin phosphodiesterase C-terminal" evidence="14">
    <location>
        <begin position="280"/>
        <end position="418"/>
    </location>
</feature>
<evidence type="ECO:0000256" key="4">
    <source>
        <dbReference type="ARBA" id="ARBA00022723"/>
    </source>
</evidence>
<keyword evidence="5 10" id="KW-0732">Signal</keyword>
<evidence type="ECO:0000256" key="9">
    <source>
        <dbReference type="ARBA" id="ARBA00023180"/>
    </source>
</evidence>
<evidence type="ECO:0000313" key="16">
    <source>
        <dbReference type="Proteomes" id="UP000694392"/>
    </source>
</evidence>
<keyword evidence="7 10" id="KW-0862">Zinc</keyword>
<evidence type="ECO:0000256" key="7">
    <source>
        <dbReference type="ARBA" id="ARBA00022833"/>
    </source>
</evidence>
<dbReference type="FunFam" id="3.60.21.10:FF:000143">
    <property type="entry name" value="Acid sphingomyelinase-like phosphodiesterase"/>
    <property type="match status" value="1"/>
</dbReference>
<dbReference type="PIRSF" id="PIRSF036767">
    <property type="entry name" value="ASM-like_PDE"/>
    <property type="match status" value="1"/>
</dbReference>
<feature type="binding site" evidence="11">
    <location>
        <position position="223"/>
    </location>
    <ligand>
        <name>Zn(2+)</name>
        <dbReference type="ChEBI" id="CHEBI:29105"/>
        <label>2</label>
    </ligand>
</feature>
<dbReference type="GO" id="GO:0005886">
    <property type="term" value="C:plasma membrane"/>
    <property type="evidence" value="ECO:0007669"/>
    <property type="project" value="Ensembl"/>
</dbReference>
<sequence>MDLLRFLLLLVHYKLTAADSDLHLDRDYKAVSDPLQVCPSAGSQPVPNAGAWGDYLCDSPLILINSSIYAMKEILPDPDFILWTGDDTPHVPNEKLGETTVVAIISQLSNLIKQVFPDTKVYPAMGNHDFHPKHQLPGGTSSIYNETAELWRPWLNNDSILTFKAGGAFYSEKLLSPDTQGRMIVLNTNLYYDKNEQTGSLQDPGGQFQWLEDVLTKVYIAGHVPPGFFEKKRSKPWFRENFNKRYTEIIQKHHRVIAAQFFGHHHTDSFRMFYSDPGSPISIMFLAPGVTPWKTTLPGVRNGANNPGIRIFNYDRGTLQVKDMVTYYLNLTHANMVVAPKWEKEYSLREAFQVPDGSANSMHMVLEKIQTDKRSLQRYYQYNSVQYDLSDCDNNCRTDHVCAIREVDFTKYNECLKDRGSVSALPMLTLLFLCLLSGLLRNLWGL</sequence>
<evidence type="ECO:0000259" key="14">
    <source>
        <dbReference type="Pfam" id="PF19272"/>
    </source>
</evidence>
<dbReference type="AlphaFoldDB" id="A0A8D0L3Y7"/>
<keyword evidence="8" id="KW-1015">Disulfide bond</keyword>
<dbReference type="InterPro" id="IPR041805">
    <property type="entry name" value="ASMase/PPN1_MPP"/>
</dbReference>
<organism evidence="15 16">
    <name type="scientific">Sphenodon punctatus</name>
    <name type="common">Tuatara</name>
    <name type="synonym">Hatteria punctata</name>
    <dbReference type="NCBI Taxonomy" id="8508"/>
    <lineage>
        <taxon>Eukaryota</taxon>
        <taxon>Metazoa</taxon>
        <taxon>Chordata</taxon>
        <taxon>Craniata</taxon>
        <taxon>Vertebrata</taxon>
        <taxon>Euteleostomi</taxon>
        <taxon>Lepidosauria</taxon>
        <taxon>Sphenodontia</taxon>
        <taxon>Sphenodontidae</taxon>
        <taxon>Sphenodon</taxon>
    </lineage>
</organism>
<accession>A0A8D0L3Y7</accession>
<dbReference type="GO" id="GO:0034122">
    <property type="term" value="P:negative regulation of toll-like receptor signaling pathway"/>
    <property type="evidence" value="ECO:0007669"/>
    <property type="project" value="Ensembl"/>
</dbReference>
<proteinExistence type="inferred from homology"/>
<feature type="binding site" evidence="11">
    <location>
        <position position="86"/>
    </location>
    <ligand>
        <name>Zn(2+)</name>
        <dbReference type="ChEBI" id="CHEBI:29105"/>
        <label>2</label>
    </ligand>
</feature>
<dbReference type="InterPro" id="IPR017064">
    <property type="entry name" value="ASM-like_Pdiesterase_prd"/>
</dbReference>
<dbReference type="Proteomes" id="UP000694392">
    <property type="component" value="Unplaced"/>
</dbReference>
<feature type="binding site" evidence="11">
    <location>
        <position position="127"/>
    </location>
    <ligand>
        <name>Zn(2+)</name>
        <dbReference type="ChEBI" id="CHEBI:29105"/>
        <label>2</label>
    </ligand>
</feature>
<evidence type="ECO:0000256" key="2">
    <source>
        <dbReference type="ARBA" id="ARBA00008234"/>
    </source>
</evidence>
<dbReference type="Pfam" id="PF00149">
    <property type="entry name" value="Metallophos"/>
    <property type="match status" value="1"/>
</dbReference>
<reference evidence="15" key="1">
    <citation type="submission" date="2025-08" db="UniProtKB">
        <authorList>
            <consortium name="Ensembl"/>
        </authorList>
    </citation>
    <scope>IDENTIFICATION</scope>
</reference>
<dbReference type="InterPro" id="IPR029052">
    <property type="entry name" value="Metallo-depent_PP-like"/>
</dbReference>
<comment type="cofactor">
    <cofactor evidence="11">
        <name>Zn(2+)</name>
        <dbReference type="ChEBI" id="CHEBI:29105"/>
    </cofactor>
    <text evidence="11">Binds 2 Zn(2+) per subunit.</text>
</comment>
<dbReference type="GeneTree" id="ENSGT00950000183182"/>
<dbReference type="InterPro" id="IPR045473">
    <property type="entry name" value="ASM_C"/>
</dbReference>
<feature type="binding site" evidence="11">
    <location>
        <position position="266"/>
    </location>
    <ligand>
        <name>Zn(2+)</name>
        <dbReference type="ChEBI" id="CHEBI:29105"/>
        <label>1</label>
    </ligand>
</feature>
<keyword evidence="12" id="KW-0472">Membrane</keyword>
<feature type="binding site" evidence="11">
    <location>
        <position position="86"/>
    </location>
    <ligand>
        <name>Zn(2+)</name>
        <dbReference type="ChEBI" id="CHEBI:29105"/>
        <label>1</label>
    </ligand>
</feature>
<feature type="transmembrane region" description="Helical" evidence="12">
    <location>
        <begin position="424"/>
        <end position="444"/>
    </location>
</feature>
<dbReference type="GO" id="GO:0004767">
    <property type="term" value="F:sphingomyelin phosphodiesterase activity"/>
    <property type="evidence" value="ECO:0007669"/>
    <property type="project" value="InterPro"/>
</dbReference>
<comment type="subcellular location">
    <subcellularLocation>
        <location evidence="1">Secreted</location>
    </subcellularLocation>
</comment>
<dbReference type="PANTHER" id="PTHR10340">
    <property type="entry name" value="SPHINGOMYELIN PHOSPHODIESTERASE"/>
    <property type="match status" value="1"/>
</dbReference>
<keyword evidence="3 10" id="KW-0964">Secreted</keyword>